<reference evidence="1 2" key="1">
    <citation type="submission" date="2017-05" db="EMBL/GenBank/DDBJ databases">
        <authorList>
            <person name="Song R."/>
            <person name="Chenine A.L."/>
            <person name="Ruprecht R.M."/>
        </authorList>
    </citation>
    <scope>NUCLEOTIDE SEQUENCE [LARGE SCALE GENOMIC DNA]</scope>
    <source>
        <strain evidence="1 2">CECT 8899</strain>
    </source>
</reference>
<evidence type="ECO:0000313" key="2">
    <source>
        <dbReference type="Proteomes" id="UP000201613"/>
    </source>
</evidence>
<dbReference type="Proteomes" id="UP000201613">
    <property type="component" value="Unassembled WGS sequence"/>
</dbReference>
<sequence length="323" mass="33292">MTDISARLALPYLQPNQAQKHVTHNEALSRLDVLVQLTLETLGATTPPGSPVEGAVYGLGAAPTGAWAGQPGALAARIDGAWLYFVPQAGWRAWSKAEAALFVYTGGDWANVSGAVDFDNLDGVGIGTSSDPINRLAVSSEATLLNNAGAGHQLKLNKAAAGDTASLLYQTGFSGRAEMGLAGNDDFSVKVSPDGGTWTEAMRMDATTGMTRVTGIRGVTLSLDDDSVATIIPPSAGGFVFITITDDTYPQAAHSAILVYDVGGSPALQTMAAGSLLNNQGSTVLTGTTGPDGRTNVSAQTGSLLLENRFGNTRDFNLTFIGG</sequence>
<protein>
    <submittedName>
        <fullName evidence="1">Uncharacterized protein</fullName>
    </submittedName>
</protein>
<dbReference type="RefSeq" id="WP_093993444.1">
    <property type="nucleotide sequence ID" value="NZ_FXZK01000008.1"/>
</dbReference>
<dbReference type="Pfam" id="PF10983">
    <property type="entry name" value="DUF2793"/>
    <property type="match status" value="1"/>
</dbReference>
<dbReference type="EMBL" id="FXZK01000008">
    <property type="protein sequence ID" value="SMY09252.1"/>
    <property type="molecule type" value="Genomic_DNA"/>
</dbReference>
<dbReference type="InterPro" id="IPR021251">
    <property type="entry name" value="DUF2793"/>
</dbReference>
<gene>
    <name evidence="1" type="ORF">LOM8899_03417</name>
</gene>
<organism evidence="1 2">
    <name type="scientific">Flavimaricola marinus</name>
    <dbReference type="NCBI Taxonomy" id="1819565"/>
    <lineage>
        <taxon>Bacteria</taxon>
        <taxon>Pseudomonadati</taxon>
        <taxon>Pseudomonadota</taxon>
        <taxon>Alphaproteobacteria</taxon>
        <taxon>Rhodobacterales</taxon>
        <taxon>Paracoccaceae</taxon>
        <taxon>Flavimaricola</taxon>
    </lineage>
</organism>
<accession>A0A238LI16</accession>
<dbReference type="AlphaFoldDB" id="A0A238LI16"/>
<proteinExistence type="predicted"/>
<keyword evidence="2" id="KW-1185">Reference proteome</keyword>
<evidence type="ECO:0000313" key="1">
    <source>
        <dbReference type="EMBL" id="SMY09252.1"/>
    </source>
</evidence>
<name>A0A238LI16_9RHOB</name>
<dbReference type="OrthoDB" id="564699at2"/>